<dbReference type="OrthoDB" id="4564at2759"/>
<dbReference type="Pfam" id="PF00654">
    <property type="entry name" value="Voltage_CLC"/>
    <property type="match status" value="1"/>
</dbReference>
<comment type="subcellular location">
    <subcellularLocation>
        <location evidence="1">Membrane</location>
        <topology evidence="1">Multi-pass membrane protein</topology>
    </subcellularLocation>
</comment>
<evidence type="ECO:0000256" key="5">
    <source>
        <dbReference type="ARBA" id="ARBA00023136"/>
    </source>
</evidence>
<organism evidence="6">
    <name type="scientific">Oppiella nova</name>
    <dbReference type="NCBI Taxonomy" id="334625"/>
    <lineage>
        <taxon>Eukaryota</taxon>
        <taxon>Metazoa</taxon>
        <taxon>Ecdysozoa</taxon>
        <taxon>Arthropoda</taxon>
        <taxon>Chelicerata</taxon>
        <taxon>Arachnida</taxon>
        <taxon>Acari</taxon>
        <taxon>Acariformes</taxon>
        <taxon>Sarcoptiformes</taxon>
        <taxon>Oribatida</taxon>
        <taxon>Brachypylina</taxon>
        <taxon>Oppioidea</taxon>
        <taxon>Oppiidae</taxon>
        <taxon>Oppiella</taxon>
    </lineage>
</organism>
<dbReference type="SUPFAM" id="SSF81340">
    <property type="entry name" value="Clc chloride channel"/>
    <property type="match status" value="1"/>
</dbReference>
<feature type="non-terminal residue" evidence="6">
    <location>
        <position position="153"/>
    </location>
</feature>
<dbReference type="InterPro" id="IPR001807">
    <property type="entry name" value="ClC"/>
</dbReference>
<reference evidence="6" key="1">
    <citation type="submission" date="2020-11" db="EMBL/GenBank/DDBJ databases">
        <authorList>
            <person name="Tran Van P."/>
        </authorList>
    </citation>
    <scope>NUCLEOTIDE SEQUENCE</scope>
</reference>
<keyword evidence="2" id="KW-0812">Transmembrane</keyword>
<dbReference type="Gene3D" id="1.10.3080.10">
    <property type="entry name" value="Clc chloride channel"/>
    <property type="match status" value="1"/>
</dbReference>
<evidence type="ECO:0000256" key="1">
    <source>
        <dbReference type="ARBA" id="ARBA00004141"/>
    </source>
</evidence>
<dbReference type="PANTHER" id="PTHR45720:SF10">
    <property type="entry name" value="CHLORIDE CHANNEL PROTEIN 2"/>
    <property type="match status" value="1"/>
</dbReference>
<keyword evidence="7" id="KW-1185">Reference proteome</keyword>
<dbReference type="GO" id="GO:0005886">
    <property type="term" value="C:plasma membrane"/>
    <property type="evidence" value="ECO:0007669"/>
    <property type="project" value="TreeGrafter"/>
</dbReference>
<proteinExistence type="predicted"/>
<protein>
    <submittedName>
        <fullName evidence="6">Uncharacterized protein</fullName>
    </submittedName>
</protein>
<accession>A0A7R9M949</accession>
<evidence type="ECO:0000313" key="6">
    <source>
        <dbReference type="EMBL" id="CAD7655350.1"/>
    </source>
</evidence>
<dbReference type="Proteomes" id="UP000728032">
    <property type="component" value="Unassembled WGS sequence"/>
</dbReference>
<keyword evidence="3" id="KW-0677">Repeat</keyword>
<dbReference type="InterPro" id="IPR050970">
    <property type="entry name" value="Cl_channel_volt-gated"/>
</dbReference>
<sequence length="153" mass="16751">GADLSLGVRSKIRDCIHICTKTRLWLYDDLTGDNIVYKYIAWTTLPAVGSGIPEMKTILRGVVLNEYLTFRTLVAKMIEYLSKDMIDLLNSGLGLTSTLGSGLPLGKEGPLYSCTDRFVHVASIVATLLSKLITSFKGIYENESRTGEMLAAA</sequence>
<keyword evidence="4" id="KW-1133">Transmembrane helix</keyword>
<dbReference type="EMBL" id="CAJPVJ010009349">
    <property type="protein sequence ID" value="CAG2172537.1"/>
    <property type="molecule type" value="Genomic_DNA"/>
</dbReference>
<evidence type="ECO:0000256" key="4">
    <source>
        <dbReference type="ARBA" id="ARBA00022989"/>
    </source>
</evidence>
<gene>
    <name evidence="6" type="ORF">ONB1V03_LOCUS11993</name>
</gene>
<evidence type="ECO:0000256" key="3">
    <source>
        <dbReference type="ARBA" id="ARBA00022737"/>
    </source>
</evidence>
<keyword evidence="5" id="KW-0472">Membrane</keyword>
<evidence type="ECO:0000256" key="2">
    <source>
        <dbReference type="ARBA" id="ARBA00022692"/>
    </source>
</evidence>
<evidence type="ECO:0000313" key="7">
    <source>
        <dbReference type="Proteomes" id="UP000728032"/>
    </source>
</evidence>
<dbReference type="EMBL" id="OC924174">
    <property type="protein sequence ID" value="CAD7655350.1"/>
    <property type="molecule type" value="Genomic_DNA"/>
</dbReference>
<name>A0A7R9M949_9ACAR</name>
<dbReference type="AlphaFoldDB" id="A0A7R9M949"/>
<dbReference type="InterPro" id="IPR014743">
    <property type="entry name" value="Cl-channel_core"/>
</dbReference>
<dbReference type="GO" id="GO:0005247">
    <property type="term" value="F:voltage-gated chloride channel activity"/>
    <property type="evidence" value="ECO:0007669"/>
    <property type="project" value="TreeGrafter"/>
</dbReference>
<feature type="non-terminal residue" evidence="6">
    <location>
        <position position="1"/>
    </location>
</feature>
<dbReference type="PANTHER" id="PTHR45720">
    <property type="entry name" value="CHLORIDE CHANNEL PROTEIN 2"/>
    <property type="match status" value="1"/>
</dbReference>